<name>A0ACC2P8C1_9HYME</name>
<accession>A0ACC2P8C1</accession>
<dbReference type="Proteomes" id="UP001239111">
    <property type="component" value="Chromosome 2"/>
</dbReference>
<organism evidence="1 2">
    <name type="scientific">Eretmocerus hayati</name>
    <dbReference type="NCBI Taxonomy" id="131215"/>
    <lineage>
        <taxon>Eukaryota</taxon>
        <taxon>Metazoa</taxon>
        <taxon>Ecdysozoa</taxon>
        <taxon>Arthropoda</taxon>
        <taxon>Hexapoda</taxon>
        <taxon>Insecta</taxon>
        <taxon>Pterygota</taxon>
        <taxon>Neoptera</taxon>
        <taxon>Endopterygota</taxon>
        <taxon>Hymenoptera</taxon>
        <taxon>Apocrita</taxon>
        <taxon>Proctotrupomorpha</taxon>
        <taxon>Chalcidoidea</taxon>
        <taxon>Aphelinidae</taxon>
        <taxon>Aphelininae</taxon>
        <taxon>Eretmocerus</taxon>
    </lineage>
</organism>
<evidence type="ECO:0000313" key="1">
    <source>
        <dbReference type="EMBL" id="KAJ8679353.1"/>
    </source>
</evidence>
<dbReference type="EMBL" id="CM056742">
    <property type="protein sequence ID" value="KAJ8679353.1"/>
    <property type="molecule type" value="Genomic_DNA"/>
</dbReference>
<feature type="non-terminal residue" evidence="1">
    <location>
        <position position="442"/>
    </location>
</feature>
<sequence>MKFIIIVVISASYILIEAEETTSASLLDASRSTQRIKQEPTSPQHESIDDTAQFSCWKPSRIKIEEYPSCSSSLGGSLEILRCQSSQLLDGASYFGYQGKTENVVGLNHVEPPEAEQRSQSEEPVEYEFVSLDNPREIKYEAQESTPSIYSDPIETSEEQASILGTQKVSENSSLEGDQRRQNEDCTRFYECSLCQRTFKSGHGLMLHERRKHPHESLSCSICSKRFTRGRSFRKHIKFHEGRNNILGHHSCTICNKDFASRQGLNLHFKKSENAERCSCEICGKEFCLNRDLITHKRIDHPRESTEKYMKHFCKLCGKKFNQRSNLIKHQKVHLGQELYSCGVCSRKFEHNSCSTKHIKMHSDGSQSQKQNSGAEPYSCRTCRKEYDSVYDLKNHRLRMHPDVVPHSSRMYEETVKKDCCILINLSVGDIRQECDGALGGS</sequence>
<comment type="caution">
    <text evidence="1">The sequence shown here is derived from an EMBL/GenBank/DDBJ whole genome shotgun (WGS) entry which is preliminary data.</text>
</comment>
<proteinExistence type="predicted"/>
<evidence type="ECO:0000313" key="2">
    <source>
        <dbReference type="Proteomes" id="UP001239111"/>
    </source>
</evidence>
<reference evidence="1" key="1">
    <citation type="submission" date="2023-04" db="EMBL/GenBank/DDBJ databases">
        <title>A chromosome-level genome assembly of the parasitoid wasp Eretmocerus hayati.</title>
        <authorList>
            <person name="Zhong Y."/>
            <person name="Liu S."/>
            <person name="Liu Y."/>
        </authorList>
    </citation>
    <scope>NUCLEOTIDE SEQUENCE</scope>
    <source>
        <strain evidence="1">ZJU_SS_LIU_2023</strain>
    </source>
</reference>
<keyword evidence="2" id="KW-1185">Reference proteome</keyword>
<gene>
    <name evidence="1" type="ORF">QAD02_015140</name>
</gene>
<protein>
    <submittedName>
        <fullName evidence="1">Uncharacterized protein</fullName>
    </submittedName>
</protein>